<protein>
    <recommendedName>
        <fullName evidence="1">RNase H type-1 domain-containing protein</fullName>
    </recommendedName>
</protein>
<name>A0AAV6XXZ4_9LAMI</name>
<dbReference type="InterPro" id="IPR052929">
    <property type="entry name" value="RNase_H-like_EbsB-rel"/>
</dbReference>
<dbReference type="EMBL" id="WHWC01000003">
    <property type="protein sequence ID" value="KAG8387118.1"/>
    <property type="molecule type" value="Genomic_DNA"/>
</dbReference>
<dbReference type="GO" id="GO:0003676">
    <property type="term" value="F:nucleic acid binding"/>
    <property type="evidence" value="ECO:0007669"/>
    <property type="project" value="InterPro"/>
</dbReference>
<dbReference type="AlphaFoldDB" id="A0AAV6XXZ4"/>
<feature type="domain" description="RNase H type-1" evidence="1">
    <location>
        <begin position="22"/>
        <end position="98"/>
    </location>
</feature>
<dbReference type="Proteomes" id="UP000826271">
    <property type="component" value="Unassembled WGS sequence"/>
</dbReference>
<dbReference type="InterPro" id="IPR002156">
    <property type="entry name" value="RNaseH_domain"/>
</dbReference>
<proteinExistence type="predicted"/>
<evidence type="ECO:0000259" key="1">
    <source>
        <dbReference type="Pfam" id="PF13456"/>
    </source>
</evidence>
<dbReference type="Gene3D" id="3.30.420.10">
    <property type="entry name" value="Ribonuclease H-like superfamily/Ribonuclease H"/>
    <property type="match status" value="1"/>
</dbReference>
<organism evidence="2 3">
    <name type="scientific">Buddleja alternifolia</name>
    <dbReference type="NCBI Taxonomy" id="168488"/>
    <lineage>
        <taxon>Eukaryota</taxon>
        <taxon>Viridiplantae</taxon>
        <taxon>Streptophyta</taxon>
        <taxon>Embryophyta</taxon>
        <taxon>Tracheophyta</taxon>
        <taxon>Spermatophyta</taxon>
        <taxon>Magnoliopsida</taxon>
        <taxon>eudicotyledons</taxon>
        <taxon>Gunneridae</taxon>
        <taxon>Pentapetalae</taxon>
        <taxon>asterids</taxon>
        <taxon>lamiids</taxon>
        <taxon>Lamiales</taxon>
        <taxon>Scrophulariaceae</taxon>
        <taxon>Buddlejeae</taxon>
        <taxon>Buddleja</taxon>
    </lineage>
</organism>
<keyword evidence="3" id="KW-1185">Reference proteome</keyword>
<dbReference type="Pfam" id="PF13456">
    <property type="entry name" value="RVT_3"/>
    <property type="match status" value="1"/>
</dbReference>
<evidence type="ECO:0000313" key="2">
    <source>
        <dbReference type="EMBL" id="KAG8387118.1"/>
    </source>
</evidence>
<dbReference type="PANTHER" id="PTHR47074">
    <property type="entry name" value="BNAC02G40300D PROTEIN"/>
    <property type="match status" value="1"/>
</dbReference>
<comment type="caution">
    <text evidence="2">The sequence shown here is derived from an EMBL/GenBank/DDBJ whole genome shotgun (WGS) entry which is preliminary data.</text>
</comment>
<evidence type="ECO:0000313" key="3">
    <source>
        <dbReference type="Proteomes" id="UP000826271"/>
    </source>
</evidence>
<sequence>MDSADGNDDQGEFRWIRTVFDNPKATGASCISRDSNGQYVAWRQQRFNFGSIPEVAEALAALEAIQMARRRGWRKIQLEGDCLGLISKLREKSRDFSYLYRSATVEFDGGDILPPQVLFAVLVDYH</sequence>
<dbReference type="InterPro" id="IPR036397">
    <property type="entry name" value="RNaseH_sf"/>
</dbReference>
<gene>
    <name evidence="2" type="ORF">BUALT_Bualt03G0220000</name>
</gene>
<accession>A0AAV6XXZ4</accession>
<reference evidence="2" key="1">
    <citation type="submission" date="2019-10" db="EMBL/GenBank/DDBJ databases">
        <authorList>
            <person name="Zhang R."/>
            <person name="Pan Y."/>
            <person name="Wang J."/>
            <person name="Ma R."/>
            <person name="Yu S."/>
        </authorList>
    </citation>
    <scope>NUCLEOTIDE SEQUENCE</scope>
    <source>
        <strain evidence="2">LA-IB0</strain>
        <tissue evidence="2">Leaf</tissue>
    </source>
</reference>
<dbReference type="PANTHER" id="PTHR47074:SF11">
    <property type="entry name" value="REVERSE TRANSCRIPTASE-LIKE PROTEIN"/>
    <property type="match status" value="1"/>
</dbReference>
<dbReference type="GO" id="GO:0004523">
    <property type="term" value="F:RNA-DNA hybrid ribonuclease activity"/>
    <property type="evidence" value="ECO:0007669"/>
    <property type="project" value="InterPro"/>
</dbReference>